<dbReference type="Gene3D" id="2.30.30.40">
    <property type="entry name" value="SH3 Domains"/>
    <property type="match status" value="1"/>
</dbReference>
<dbReference type="Pfam" id="PF20842">
    <property type="entry name" value="Rax2_2"/>
    <property type="match status" value="1"/>
</dbReference>
<name>A0A067Q4P1_9AGAM</name>
<keyword evidence="1 2" id="KW-0728">SH3 domain</keyword>
<sequence>MISPYSPASPFAFPLCLFFLFLLIPDAVQAALPKVDFDRMGKVGLGGSFAGLDLFSNSTVTFDPTTSTLLSRSSNGSLTQIGSTNAGGTISAGCALDSIFYVAGSFSSIGGASTNNVASYDTSTGSFTALGSSGPNGAVHAVFCDAKDNKLWVGGHFSSPGANVAVWDVKANSWAAPPFGGLSGAGAQVLSLTTNSSQSSIFLAGSFIASFGSAAPLNGTNNPNVPFSAGATPFSSSLVPVPLQNAQIEGSPSSSDPNFSNIQTILCPSGGDGPGQTWLAADGNTALVTVRAFASLSAGGIRLGNTLVNGRGTTGFSVTTIPDNTVQTLQYFNPITGQNQTCSTACPLLTDSSIPYQDFLFDGTLDITGVQIQLSAWQGAGPGLHLLQVLSSGAFASAVSNQNGLSCFAPNASTTTTTGTWIEKDANTNIPGTVQAVLVSDVNVGTPAAQAPSFTWMPYVSASGQYDINLLVPGCTAFQDCASRTTVKVTVFPGQGLEPWVSTISQQNTDDTTANIYSGPVIPSSPNFVMTVTMTLADSPVGTGQEGIYELVADRVELILRSANVSGTATSSGGSGNSTASAQTSFGFLEWPLSSTSIVNASGILSNASETALDTIGLDLFTGLGGVGSLAADANAAVSSVAHHSSGTVFLGGTFTLSSGPASGATNILAYKNGALAPLSAGGLNGQVTSLVLDGDILFVGGSFRDTTSGSMSGNLQGVAMYDVQKGQWSSLGAGVNGVVTSLSFENGQVQVAGNFTQVLPSSQSSGISVGGFAVWDTGKSAWVNSGGFLSGRMTFVGNGTSPSKGQQQAQFVAGSVSASLKYGASGFVMLQNGGADGLPEVAPLSVGLDSDVTSTPTNGTSLRVRSHLRRAATAWMSTIKLPHLFSRQSTSSTTASLPPPQPATAPAVLAGAFWTNSSSGAELVIVGGNFSFFVPTSSSEAHAVAIYNPTAGTVLPLQGSQLSGVVRALLVQGDTLFIGGDIVMDGTNVNGLAIYDLAQQRWAVSDLPPLQSASGSSVSVRSLTTSASAANTVTVAGSFSSAGSLPCHAICSWSTSSMQWSTLGSGIQGEVASVAYAGGNQEVLVASGSITLADNTAANVATYYFSNSTWASVGNGGDVPGPVTAVEVNNGNASSIFAAGRTANGAASFLSFWNGVSWVSLGSSLEGVTNISQLTMVPLQDTHTANGVIESDRMLLLSGSLADSSFGNASSALFDGQSFIPYIITSAASGAPGYVATLFHSFSTFSFTQSHFLATGVVILISIAVAAGIVFLLVLIGILWALFARRDDSIAKFDPAEDDDSSSVHHRPSSLLAHVNAATRNTILGGLSPFSDFNGEKDQATAEGAMAGHEHDPYGPDASNFVRAETPSDAIAGIMSGDEGSRPAHARYSFDGAGEGELPLSAGQELEVIDDHDSSWWYVRDVRTGREGVVPAAYLY</sequence>
<keyword evidence="3" id="KW-1133">Transmembrane helix</keyword>
<organism evidence="6 7">
    <name type="scientific">Jaapia argillacea MUCL 33604</name>
    <dbReference type="NCBI Taxonomy" id="933084"/>
    <lineage>
        <taxon>Eukaryota</taxon>
        <taxon>Fungi</taxon>
        <taxon>Dikarya</taxon>
        <taxon>Basidiomycota</taxon>
        <taxon>Agaricomycotina</taxon>
        <taxon>Agaricomycetes</taxon>
        <taxon>Agaricomycetidae</taxon>
        <taxon>Jaapiales</taxon>
        <taxon>Jaapiaceae</taxon>
        <taxon>Jaapia</taxon>
    </lineage>
</organism>
<dbReference type="InterPro" id="IPR011043">
    <property type="entry name" value="Gal_Oxase/kelch_b-propeller"/>
</dbReference>
<dbReference type="Pfam" id="PF12768">
    <property type="entry name" value="Rax2"/>
    <property type="match status" value="2"/>
</dbReference>
<dbReference type="CDD" id="cd11856">
    <property type="entry name" value="SH3_p47phox_like"/>
    <property type="match status" value="1"/>
</dbReference>
<keyword evidence="3" id="KW-0472">Membrane</keyword>
<feature type="transmembrane region" description="Helical" evidence="3">
    <location>
        <begin position="1253"/>
        <end position="1284"/>
    </location>
</feature>
<dbReference type="Gene3D" id="2.120.10.80">
    <property type="entry name" value="Kelch-type beta propeller"/>
    <property type="match status" value="2"/>
</dbReference>
<reference evidence="7" key="1">
    <citation type="journal article" date="2014" name="Proc. Natl. Acad. Sci. U.S.A.">
        <title>Extensive sampling of basidiomycete genomes demonstrates inadequacy of the white-rot/brown-rot paradigm for wood decay fungi.</title>
        <authorList>
            <person name="Riley R."/>
            <person name="Salamov A.A."/>
            <person name="Brown D.W."/>
            <person name="Nagy L.G."/>
            <person name="Floudas D."/>
            <person name="Held B.W."/>
            <person name="Levasseur A."/>
            <person name="Lombard V."/>
            <person name="Morin E."/>
            <person name="Otillar R."/>
            <person name="Lindquist E.A."/>
            <person name="Sun H."/>
            <person name="LaButti K.M."/>
            <person name="Schmutz J."/>
            <person name="Jabbour D."/>
            <person name="Luo H."/>
            <person name="Baker S.E."/>
            <person name="Pisabarro A.G."/>
            <person name="Walton J.D."/>
            <person name="Blanchette R.A."/>
            <person name="Henrissat B."/>
            <person name="Martin F."/>
            <person name="Cullen D."/>
            <person name="Hibbett D.S."/>
            <person name="Grigoriev I.V."/>
        </authorList>
    </citation>
    <scope>NUCLEOTIDE SEQUENCE [LARGE SCALE GENOMIC DNA]</scope>
    <source>
        <strain evidence="7">MUCL 33604</strain>
    </source>
</reference>
<dbReference type="InterPro" id="IPR001452">
    <property type="entry name" value="SH3_domain"/>
</dbReference>
<protein>
    <recommendedName>
        <fullName evidence="5">SH3 domain-containing protein</fullName>
    </recommendedName>
</protein>
<evidence type="ECO:0000313" key="6">
    <source>
        <dbReference type="EMBL" id="KDQ57571.1"/>
    </source>
</evidence>
<dbReference type="Pfam" id="PF20843">
    <property type="entry name" value="Rax2_3"/>
    <property type="match status" value="1"/>
</dbReference>
<dbReference type="OrthoDB" id="2503993at2759"/>
<evidence type="ECO:0000256" key="1">
    <source>
        <dbReference type="ARBA" id="ARBA00022443"/>
    </source>
</evidence>
<dbReference type="Pfam" id="PF00018">
    <property type="entry name" value="SH3_1"/>
    <property type="match status" value="1"/>
</dbReference>
<dbReference type="GO" id="GO:1902929">
    <property type="term" value="C:plasma membrane of growing cell tip"/>
    <property type="evidence" value="ECO:0007669"/>
    <property type="project" value="TreeGrafter"/>
</dbReference>
<dbReference type="InParanoid" id="A0A067Q4P1"/>
<keyword evidence="4" id="KW-0732">Signal</keyword>
<gene>
    <name evidence="6" type="ORF">JAAARDRAFT_35266</name>
</gene>
<dbReference type="STRING" id="933084.A0A067Q4P1"/>
<proteinExistence type="predicted"/>
<dbReference type="FunCoup" id="A0A067Q4P1">
    <property type="interactions" value="6"/>
</dbReference>
<accession>A0A067Q4P1</accession>
<dbReference type="SMART" id="SM00326">
    <property type="entry name" value="SH3"/>
    <property type="match status" value="1"/>
</dbReference>
<dbReference type="PANTHER" id="PTHR31778">
    <property type="entry name" value="BUD SITE SELECTION PROTEIN RAX2"/>
    <property type="match status" value="1"/>
</dbReference>
<dbReference type="PANTHER" id="PTHR31778:SF2">
    <property type="entry name" value="BUD SITE SELECTION PROTEIN RAX2"/>
    <property type="match status" value="1"/>
</dbReference>
<keyword evidence="3" id="KW-0812">Transmembrane</keyword>
<dbReference type="SUPFAM" id="SSF50965">
    <property type="entry name" value="Galactose oxidase, central domain"/>
    <property type="match status" value="3"/>
</dbReference>
<evidence type="ECO:0000256" key="3">
    <source>
        <dbReference type="SAM" id="Phobius"/>
    </source>
</evidence>
<dbReference type="SUPFAM" id="SSF50044">
    <property type="entry name" value="SH3-domain"/>
    <property type="match status" value="1"/>
</dbReference>
<dbReference type="EMBL" id="KL197719">
    <property type="protein sequence ID" value="KDQ57571.1"/>
    <property type="molecule type" value="Genomic_DNA"/>
</dbReference>
<feature type="chain" id="PRO_5001643744" description="SH3 domain-containing protein" evidence="4">
    <location>
        <begin position="31"/>
        <end position="1437"/>
    </location>
</feature>
<feature type="domain" description="SH3" evidence="5">
    <location>
        <begin position="1380"/>
        <end position="1437"/>
    </location>
</feature>
<evidence type="ECO:0000313" key="7">
    <source>
        <dbReference type="Proteomes" id="UP000027265"/>
    </source>
</evidence>
<keyword evidence="7" id="KW-1185">Reference proteome</keyword>
<dbReference type="InterPro" id="IPR015915">
    <property type="entry name" value="Kelch-typ_b-propeller"/>
</dbReference>
<dbReference type="InterPro" id="IPR036028">
    <property type="entry name" value="SH3-like_dom_sf"/>
</dbReference>
<dbReference type="InterPro" id="IPR048266">
    <property type="entry name" value="Rax2-like_second"/>
</dbReference>
<evidence type="ECO:0000256" key="2">
    <source>
        <dbReference type="PROSITE-ProRule" id="PRU00192"/>
    </source>
</evidence>
<dbReference type="PROSITE" id="PS50002">
    <property type="entry name" value="SH3"/>
    <property type="match status" value="1"/>
</dbReference>
<dbReference type="HOGENOM" id="CLU_005863_1_0_1"/>
<dbReference type="InterPro" id="IPR048265">
    <property type="entry name" value="Rax2-like_third"/>
</dbReference>
<feature type="signal peptide" evidence="4">
    <location>
        <begin position="1"/>
        <end position="30"/>
    </location>
</feature>
<dbReference type="InterPro" id="IPR024982">
    <property type="entry name" value="Rax2-like_C"/>
</dbReference>
<dbReference type="Proteomes" id="UP000027265">
    <property type="component" value="Unassembled WGS sequence"/>
</dbReference>
<evidence type="ECO:0000256" key="4">
    <source>
        <dbReference type="SAM" id="SignalP"/>
    </source>
</evidence>
<evidence type="ECO:0000259" key="5">
    <source>
        <dbReference type="PROSITE" id="PS50002"/>
    </source>
</evidence>